<evidence type="ECO:0000313" key="3">
    <source>
        <dbReference type="Proteomes" id="UP001155280"/>
    </source>
</evidence>
<dbReference type="AlphaFoldDB" id="A0A9X2KXB3"/>
<dbReference type="RefSeq" id="WP_241550970.1">
    <property type="nucleotide sequence ID" value="NZ_JANCNS010000001.1"/>
</dbReference>
<dbReference type="InterPro" id="IPR029024">
    <property type="entry name" value="TerB-like"/>
</dbReference>
<proteinExistence type="predicted"/>
<accession>A0A9X2KXB3</accession>
<dbReference type="Gene3D" id="1.10.3680.10">
    <property type="entry name" value="TerB-like"/>
    <property type="match status" value="1"/>
</dbReference>
<dbReference type="EMBL" id="JANCNS010000001">
    <property type="protein sequence ID" value="MCP9198976.1"/>
    <property type="molecule type" value="Genomic_DNA"/>
</dbReference>
<name>A0A9X2KXB3_9FLAO</name>
<keyword evidence="3" id="KW-1185">Reference proteome</keyword>
<comment type="caution">
    <text evidence="2">The sequence shown here is derived from an EMBL/GenBank/DDBJ whole genome shotgun (WGS) entry which is preliminary data.</text>
</comment>
<dbReference type="SUPFAM" id="SSF158682">
    <property type="entry name" value="TerB-like"/>
    <property type="match status" value="1"/>
</dbReference>
<reference evidence="2" key="1">
    <citation type="submission" date="2022-07" db="EMBL/GenBank/DDBJ databases">
        <title>Gramela sediminis sp. nov., isolated from deep-sea sediment of the Indian Ocean.</title>
        <authorList>
            <person name="Shi H."/>
        </authorList>
    </citation>
    <scope>NUCLEOTIDE SEQUENCE</scope>
    <source>
        <strain evidence="2">GC03-9</strain>
    </source>
</reference>
<evidence type="ECO:0000313" key="2">
    <source>
        <dbReference type="EMBL" id="MCP9198976.1"/>
    </source>
</evidence>
<gene>
    <name evidence="2" type="ORF">MKO06_03590</name>
</gene>
<keyword evidence="1" id="KW-0175">Coiled coil</keyword>
<dbReference type="Proteomes" id="UP001155280">
    <property type="component" value="Unassembled WGS sequence"/>
</dbReference>
<evidence type="ECO:0000256" key="1">
    <source>
        <dbReference type="SAM" id="Coils"/>
    </source>
</evidence>
<sequence length="145" mass="16886">MSFSDLFGSGEHVRNLSHFASIVNLAAVDGEINEHEEKLLNRFARKLDISEEEYEKVIENPKLFPLSSYNSIERRLERLHDLFRIIFADHEIDDEETELIKRYAIGLGFSSQASEGIINRSIQIFTGQINFEDYRYLLEKDSDKV</sequence>
<feature type="coiled-coil region" evidence="1">
    <location>
        <begin position="33"/>
        <end position="60"/>
    </location>
</feature>
<organism evidence="2 3">
    <name type="scientific">Christiangramia oceanisediminis</name>
    <dbReference type="NCBI Taxonomy" id="2920386"/>
    <lineage>
        <taxon>Bacteria</taxon>
        <taxon>Pseudomonadati</taxon>
        <taxon>Bacteroidota</taxon>
        <taxon>Flavobacteriia</taxon>
        <taxon>Flavobacteriales</taxon>
        <taxon>Flavobacteriaceae</taxon>
        <taxon>Christiangramia</taxon>
    </lineage>
</organism>
<dbReference type="CDD" id="cd07177">
    <property type="entry name" value="terB_like"/>
    <property type="match status" value="1"/>
</dbReference>
<protein>
    <submittedName>
        <fullName evidence="2">TerB family tellurite resistance protein</fullName>
    </submittedName>
</protein>